<comment type="caution">
    <text evidence="1">The sequence shown here is derived from an EMBL/GenBank/DDBJ whole genome shotgun (WGS) entry which is preliminary data.</text>
</comment>
<dbReference type="EMBL" id="BSDZ01000032">
    <property type="protein sequence ID" value="GLI66469.1"/>
    <property type="molecule type" value="Genomic_DNA"/>
</dbReference>
<dbReference type="PANTHER" id="PTHR33344:SF1">
    <property type="entry name" value="OS06G0214100 PROTEIN"/>
    <property type="match status" value="1"/>
</dbReference>
<dbReference type="PANTHER" id="PTHR33344">
    <property type="entry name" value="OS02G0761600 PROTEIN"/>
    <property type="match status" value="1"/>
</dbReference>
<gene>
    <name evidence="1" type="ORF">VaNZ11_010312</name>
</gene>
<reference evidence="1 2" key="1">
    <citation type="journal article" date="2023" name="IScience">
        <title>Expanded male sex-determining region conserved during the evolution of homothallism in the green alga Volvox.</title>
        <authorList>
            <person name="Yamamoto K."/>
            <person name="Matsuzaki R."/>
            <person name="Mahakham W."/>
            <person name="Heman W."/>
            <person name="Sekimoto H."/>
            <person name="Kawachi M."/>
            <person name="Minakuchi Y."/>
            <person name="Toyoda A."/>
            <person name="Nozaki H."/>
        </authorList>
    </citation>
    <scope>NUCLEOTIDE SEQUENCE [LARGE SCALE GENOMIC DNA]</scope>
    <source>
        <strain evidence="1 2">NIES-4468</strain>
    </source>
</reference>
<name>A0ABQ5SAK2_9CHLO</name>
<sequence>MYARPNMSGTAAQRVAAAAPLAVFLVILGVASWAGREQLKAAVEASGAFVAAQFGQGRPENLPVDPKATVAQTVETPKVSEKVAADTTTSATSKVIVEIDDKGRKLQILDVTIPEDCYPHKHADYAGDAVVWGLGNKKASAAECCAACKEHQLKAGSNMPCNIWVWCGDPSGICWTMDIHNHTTGDCWLKHQAKWDNNPDRAKSNLEVNHQGAFPADFREVHKTAPELVPWVAGVVPVKTMAAVTQRRLRAGA</sequence>
<evidence type="ECO:0008006" key="3">
    <source>
        <dbReference type="Google" id="ProtNLM"/>
    </source>
</evidence>
<organism evidence="1 2">
    <name type="scientific">Volvox africanus</name>
    <dbReference type="NCBI Taxonomy" id="51714"/>
    <lineage>
        <taxon>Eukaryota</taxon>
        <taxon>Viridiplantae</taxon>
        <taxon>Chlorophyta</taxon>
        <taxon>core chlorophytes</taxon>
        <taxon>Chlorophyceae</taxon>
        <taxon>CS clade</taxon>
        <taxon>Chlamydomonadales</taxon>
        <taxon>Volvocaceae</taxon>
        <taxon>Volvox</taxon>
    </lineage>
</organism>
<dbReference type="Proteomes" id="UP001165090">
    <property type="component" value="Unassembled WGS sequence"/>
</dbReference>
<evidence type="ECO:0000313" key="2">
    <source>
        <dbReference type="Proteomes" id="UP001165090"/>
    </source>
</evidence>
<accession>A0ABQ5SAK2</accession>
<protein>
    <recommendedName>
        <fullName evidence="3">Apple domain-containing protein</fullName>
    </recommendedName>
</protein>
<evidence type="ECO:0000313" key="1">
    <source>
        <dbReference type="EMBL" id="GLI66469.1"/>
    </source>
</evidence>
<proteinExistence type="predicted"/>
<keyword evidence="2" id="KW-1185">Reference proteome</keyword>